<name>A0A4R1QN43_9FIRM</name>
<proteinExistence type="predicted"/>
<organism evidence="2 3">
    <name type="scientific">Allofournierella massiliensis</name>
    <dbReference type="NCBI Taxonomy" id="1650663"/>
    <lineage>
        <taxon>Bacteria</taxon>
        <taxon>Bacillati</taxon>
        <taxon>Bacillota</taxon>
        <taxon>Clostridia</taxon>
        <taxon>Eubacteriales</taxon>
        <taxon>Oscillospiraceae</taxon>
        <taxon>Allofournierella</taxon>
    </lineage>
</organism>
<dbReference type="InterPro" id="IPR001707">
    <property type="entry name" value="Cmp_AcTrfase"/>
</dbReference>
<dbReference type="RefSeq" id="WP_077138512.1">
    <property type="nucleotide sequence ID" value="NZ_CABKVM010000015.1"/>
</dbReference>
<comment type="caution">
    <text evidence="2">The sequence shown here is derived from an EMBL/GenBank/DDBJ whole genome shotgun (WGS) entry which is preliminary data.</text>
</comment>
<reference evidence="2 3" key="1">
    <citation type="submission" date="2019-03" db="EMBL/GenBank/DDBJ databases">
        <title>Genomic Encyclopedia of Type Strains, Phase IV (KMG-IV): sequencing the most valuable type-strain genomes for metagenomic binning, comparative biology and taxonomic classification.</title>
        <authorList>
            <person name="Goeker M."/>
        </authorList>
    </citation>
    <scope>NUCLEOTIDE SEQUENCE [LARGE SCALE GENOMIC DNA]</scope>
    <source>
        <strain evidence="2 3">DSM 100451</strain>
    </source>
</reference>
<evidence type="ECO:0000256" key="1">
    <source>
        <dbReference type="PIRSR" id="PIRSR000440-1"/>
    </source>
</evidence>
<dbReference type="PIRSF" id="PIRSF000440">
    <property type="entry name" value="CAT"/>
    <property type="match status" value="1"/>
</dbReference>
<protein>
    <submittedName>
        <fullName evidence="2">Chloramphenicol O-acetyltransferase type A</fullName>
    </submittedName>
</protein>
<dbReference type="Proteomes" id="UP000295184">
    <property type="component" value="Unassembled WGS sequence"/>
</dbReference>
<dbReference type="EMBL" id="SLUM01000023">
    <property type="protein sequence ID" value="TCL54221.1"/>
    <property type="molecule type" value="Genomic_DNA"/>
</dbReference>
<sequence length="224" mass="26356">MNYKKVDFSTWPRGDLFQFYMDHMRVVMSLTVDMDVTPLVRFVKQRGMKFYPAMIWVVSRVINAHEEFKLGWDQDGNLIRWDFVSPSYAHFHPEDGNFTKLVTPYMEDLPAFHARFLEDREKYRELRGVVEGQPTNHFDVSCLPWVRYRHFDVHVFDQGDFLAPVVTWGKYEAEGSRLVIPLTMNIHHAVADGFHLSRFFTEVQERMDRMAADSPQAEDGGEQV</sequence>
<evidence type="ECO:0000313" key="2">
    <source>
        <dbReference type="EMBL" id="TCL54221.1"/>
    </source>
</evidence>
<dbReference type="Pfam" id="PF00302">
    <property type="entry name" value="CAT"/>
    <property type="match status" value="1"/>
</dbReference>
<keyword evidence="2" id="KW-0808">Transferase</keyword>
<dbReference type="PANTHER" id="PTHR38474:SF2">
    <property type="entry name" value="CHLORAMPHENICOL ACETYLTRANSFERASE"/>
    <property type="match status" value="1"/>
</dbReference>
<accession>A0A4R1QN43</accession>
<dbReference type="SUPFAM" id="SSF52777">
    <property type="entry name" value="CoA-dependent acyltransferases"/>
    <property type="match status" value="1"/>
</dbReference>
<dbReference type="AlphaFoldDB" id="A0A4R1QN43"/>
<dbReference type="PANTHER" id="PTHR38474">
    <property type="entry name" value="SLR0299 PROTEIN"/>
    <property type="match status" value="1"/>
</dbReference>
<dbReference type="GO" id="GO:0008811">
    <property type="term" value="F:chloramphenicol O-acetyltransferase activity"/>
    <property type="evidence" value="ECO:0007669"/>
    <property type="project" value="InterPro"/>
</dbReference>
<feature type="active site" description="Proton acceptor" evidence="1">
    <location>
        <position position="188"/>
    </location>
</feature>
<dbReference type="Gene3D" id="3.30.559.10">
    <property type="entry name" value="Chloramphenicol acetyltransferase-like domain"/>
    <property type="match status" value="1"/>
</dbReference>
<gene>
    <name evidence="2" type="ORF">EDD77_12377</name>
</gene>
<dbReference type="SMART" id="SM01059">
    <property type="entry name" value="CAT"/>
    <property type="match status" value="1"/>
</dbReference>
<dbReference type="STRING" id="1650663.GCA_001486665_01280"/>
<evidence type="ECO:0000313" key="3">
    <source>
        <dbReference type="Proteomes" id="UP000295184"/>
    </source>
</evidence>
<dbReference type="InterPro" id="IPR023213">
    <property type="entry name" value="CAT-like_dom_sf"/>
</dbReference>